<comment type="caution">
    <text evidence="2">The sequence shown here is derived from an EMBL/GenBank/DDBJ whole genome shotgun (WGS) entry which is preliminary data.</text>
</comment>
<dbReference type="AlphaFoldDB" id="A0A8S3YJS3"/>
<name>A0A8S3YJS3_9EUPU</name>
<dbReference type="Proteomes" id="UP000678393">
    <property type="component" value="Unassembled WGS sequence"/>
</dbReference>
<sequence>MMKQRFDLGSRLLQRLGVTPLIFENRTQDIDSERYIPSTGYNNDKDDRRVPSMQKVPSISDLSDGCL</sequence>
<organism evidence="2 3">
    <name type="scientific">Candidula unifasciata</name>
    <dbReference type="NCBI Taxonomy" id="100452"/>
    <lineage>
        <taxon>Eukaryota</taxon>
        <taxon>Metazoa</taxon>
        <taxon>Spiralia</taxon>
        <taxon>Lophotrochozoa</taxon>
        <taxon>Mollusca</taxon>
        <taxon>Gastropoda</taxon>
        <taxon>Heterobranchia</taxon>
        <taxon>Euthyneura</taxon>
        <taxon>Panpulmonata</taxon>
        <taxon>Eupulmonata</taxon>
        <taxon>Stylommatophora</taxon>
        <taxon>Helicina</taxon>
        <taxon>Helicoidea</taxon>
        <taxon>Geomitridae</taxon>
        <taxon>Candidula</taxon>
    </lineage>
</organism>
<protein>
    <submittedName>
        <fullName evidence="2">Uncharacterized protein</fullName>
    </submittedName>
</protein>
<feature type="non-terminal residue" evidence="2">
    <location>
        <position position="67"/>
    </location>
</feature>
<evidence type="ECO:0000313" key="2">
    <source>
        <dbReference type="EMBL" id="CAG5117259.1"/>
    </source>
</evidence>
<reference evidence="2" key="1">
    <citation type="submission" date="2021-04" db="EMBL/GenBank/DDBJ databases">
        <authorList>
            <consortium name="Molecular Ecology Group"/>
        </authorList>
    </citation>
    <scope>NUCLEOTIDE SEQUENCE</scope>
</reference>
<accession>A0A8S3YJS3</accession>
<evidence type="ECO:0000313" key="3">
    <source>
        <dbReference type="Proteomes" id="UP000678393"/>
    </source>
</evidence>
<dbReference type="EMBL" id="CAJHNH020000375">
    <property type="protein sequence ID" value="CAG5117259.1"/>
    <property type="molecule type" value="Genomic_DNA"/>
</dbReference>
<feature type="region of interest" description="Disordered" evidence="1">
    <location>
        <begin position="34"/>
        <end position="67"/>
    </location>
</feature>
<keyword evidence="3" id="KW-1185">Reference proteome</keyword>
<proteinExistence type="predicted"/>
<gene>
    <name evidence="2" type="ORF">CUNI_LOCUS2817</name>
</gene>
<evidence type="ECO:0000256" key="1">
    <source>
        <dbReference type="SAM" id="MobiDB-lite"/>
    </source>
</evidence>